<dbReference type="OMA" id="HIDSHEI"/>
<dbReference type="Gramene" id="CDP18899">
    <property type="protein sequence ID" value="CDP18899"/>
    <property type="gene ID" value="GSCOC_T00010249001"/>
</dbReference>
<dbReference type="EMBL" id="HG739385">
    <property type="protein sequence ID" value="CDP18899.1"/>
    <property type="molecule type" value="Genomic_DNA"/>
</dbReference>
<accession>A0A068VEB9</accession>
<protein>
    <submittedName>
        <fullName evidence="1">DH200=94 genomic scaffold, scaffold_301</fullName>
    </submittedName>
</protein>
<evidence type="ECO:0000313" key="1">
    <source>
        <dbReference type="EMBL" id="CDP18899.1"/>
    </source>
</evidence>
<organism evidence="1 2">
    <name type="scientific">Coffea canephora</name>
    <name type="common">Robusta coffee</name>
    <dbReference type="NCBI Taxonomy" id="49390"/>
    <lineage>
        <taxon>Eukaryota</taxon>
        <taxon>Viridiplantae</taxon>
        <taxon>Streptophyta</taxon>
        <taxon>Embryophyta</taxon>
        <taxon>Tracheophyta</taxon>
        <taxon>Spermatophyta</taxon>
        <taxon>Magnoliopsida</taxon>
        <taxon>eudicotyledons</taxon>
        <taxon>Gunneridae</taxon>
        <taxon>Pentapetalae</taxon>
        <taxon>asterids</taxon>
        <taxon>lamiids</taxon>
        <taxon>Gentianales</taxon>
        <taxon>Rubiaceae</taxon>
        <taxon>Ixoroideae</taxon>
        <taxon>Gardenieae complex</taxon>
        <taxon>Bertiereae - Coffeeae clade</taxon>
        <taxon>Coffeeae</taxon>
        <taxon>Coffea</taxon>
    </lineage>
</organism>
<keyword evidence="2" id="KW-1185">Reference proteome</keyword>
<dbReference type="Gene3D" id="3.30.200.20">
    <property type="entry name" value="Phosphorylase Kinase, domain 1"/>
    <property type="match status" value="1"/>
</dbReference>
<dbReference type="PhylomeDB" id="A0A068VEB9"/>
<dbReference type="SUPFAM" id="SSF56112">
    <property type="entry name" value="Protein kinase-like (PK-like)"/>
    <property type="match status" value="1"/>
</dbReference>
<evidence type="ECO:0000313" key="2">
    <source>
        <dbReference type="Proteomes" id="UP000295252"/>
    </source>
</evidence>
<dbReference type="STRING" id="49390.A0A068VEB9"/>
<dbReference type="AlphaFoldDB" id="A0A068VEB9"/>
<proteinExistence type="predicted"/>
<dbReference type="InterPro" id="IPR011009">
    <property type="entry name" value="Kinase-like_dom_sf"/>
</dbReference>
<dbReference type="InParanoid" id="A0A068VEB9"/>
<reference evidence="2" key="1">
    <citation type="journal article" date="2014" name="Science">
        <title>The coffee genome provides insight into the convergent evolution of caffeine biosynthesis.</title>
        <authorList>
            <person name="Denoeud F."/>
            <person name="Carretero-Paulet L."/>
            <person name="Dereeper A."/>
            <person name="Droc G."/>
            <person name="Guyot R."/>
            <person name="Pietrella M."/>
            <person name="Zheng C."/>
            <person name="Alberti A."/>
            <person name="Anthony F."/>
            <person name="Aprea G."/>
            <person name="Aury J.M."/>
            <person name="Bento P."/>
            <person name="Bernard M."/>
            <person name="Bocs S."/>
            <person name="Campa C."/>
            <person name="Cenci A."/>
            <person name="Combes M.C."/>
            <person name="Crouzillat D."/>
            <person name="Da Silva C."/>
            <person name="Daddiego L."/>
            <person name="De Bellis F."/>
            <person name="Dussert S."/>
            <person name="Garsmeur O."/>
            <person name="Gayraud T."/>
            <person name="Guignon V."/>
            <person name="Jahn K."/>
            <person name="Jamilloux V."/>
            <person name="Joet T."/>
            <person name="Labadie K."/>
            <person name="Lan T."/>
            <person name="Leclercq J."/>
            <person name="Lepelley M."/>
            <person name="Leroy T."/>
            <person name="Li L.T."/>
            <person name="Librado P."/>
            <person name="Lopez L."/>
            <person name="Munoz A."/>
            <person name="Noel B."/>
            <person name="Pallavicini A."/>
            <person name="Perrotta G."/>
            <person name="Poncet V."/>
            <person name="Pot D."/>
            <person name="Priyono X."/>
            <person name="Rigoreau M."/>
            <person name="Rouard M."/>
            <person name="Rozas J."/>
            <person name="Tranchant-Dubreuil C."/>
            <person name="VanBuren R."/>
            <person name="Zhang Q."/>
            <person name="Andrade A.C."/>
            <person name="Argout X."/>
            <person name="Bertrand B."/>
            <person name="de Kochko A."/>
            <person name="Graziosi G."/>
            <person name="Henry R.J."/>
            <person name="Jayarama X."/>
            <person name="Ming R."/>
            <person name="Nagai C."/>
            <person name="Rounsley S."/>
            <person name="Sankoff D."/>
            <person name="Giuliano G."/>
            <person name="Albert V.A."/>
            <person name="Wincker P."/>
            <person name="Lashermes P."/>
        </authorList>
    </citation>
    <scope>NUCLEOTIDE SEQUENCE [LARGE SCALE GENOMIC DNA]</scope>
    <source>
        <strain evidence="2">cv. DH200-94</strain>
    </source>
</reference>
<sequence length="262" mass="29642">MVTKPMSEIFLGILWVEVGGSPLYRVERKIGEGSLEQVCKGRLFSCEKGSEPVEVAQKFEHKIKLVGLIKDDYPTDSLGGGGGTHGAPTVHYKGIQRNYFIMVMEHSGPILLDVWSLNNCTALHHRPRTVFDVGYELILISHSCYLRYKSFVDFGIATEWRNSCEGKHIEYTEHPWHTKGTLEFASRLPWRKSSLEEKFSTSPDLLCFSCYAPLKEYLGTVLDFNFSEEPNYCLLLYVISIFDGLIGANFATKLLNTDGAQR</sequence>
<gene>
    <name evidence="1" type="ORF">GSCOC_T00010249001</name>
</gene>
<name>A0A068VEB9_COFCA</name>
<dbReference type="Proteomes" id="UP000295252">
    <property type="component" value="Unassembled WGS sequence"/>
</dbReference>